<comment type="caution">
    <text evidence="1">The sequence shown here is derived from an EMBL/GenBank/DDBJ whole genome shotgun (WGS) entry which is preliminary data.</text>
</comment>
<proteinExistence type="predicted"/>
<accession>A0A2P6THE2</accession>
<dbReference type="EMBL" id="LHPG02000016">
    <property type="protein sequence ID" value="PRW33705.1"/>
    <property type="molecule type" value="Genomic_DNA"/>
</dbReference>
<evidence type="ECO:0000313" key="1">
    <source>
        <dbReference type="EMBL" id="PRW33705.1"/>
    </source>
</evidence>
<protein>
    <submittedName>
        <fullName evidence="1">GCC2 and GCC3 domain-containing</fullName>
    </submittedName>
</protein>
<keyword evidence="2" id="KW-1185">Reference proteome</keyword>
<dbReference type="Proteomes" id="UP000239899">
    <property type="component" value="Unassembled WGS sequence"/>
</dbReference>
<evidence type="ECO:0000313" key="2">
    <source>
        <dbReference type="Proteomes" id="UP000239899"/>
    </source>
</evidence>
<name>A0A2P6THE2_CHLSO</name>
<dbReference type="AlphaFoldDB" id="A0A2P6THE2"/>
<sequence>MARKLMWTVAAPRARRAQSTRHIRLCIRADLLGRQMPVFHQGLYRAMHRVWNGGTSGASYTFGSLQAGASDQCSSSEVCAQTDATTWQCLPNPGVGAPTGGDGCAGTMQSPGCPAGTFCWNGKCVCNGVDPSSVTGSGPCPDGSFCTRFATGSKDTSGNSYYTYRCCTDMARQCGGQCGPCPRNGFCSSTADCASGYYCEPATHQCTYYCSSGGADSASGCPNNQVCDLRADNPDTSKQQSILCYCTRGQCLGSDGECYKDNAHCGYSGDWYPQCVCGSIANSQVDCTTLSGCTCTLTGGQYRCCNADNTNCV</sequence>
<organism evidence="1 2">
    <name type="scientific">Chlorella sorokiniana</name>
    <name type="common">Freshwater green alga</name>
    <dbReference type="NCBI Taxonomy" id="3076"/>
    <lineage>
        <taxon>Eukaryota</taxon>
        <taxon>Viridiplantae</taxon>
        <taxon>Chlorophyta</taxon>
        <taxon>core chlorophytes</taxon>
        <taxon>Trebouxiophyceae</taxon>
        <taxon>Chlorellales</taxon>
        <taxon>Chlorellaceae</taxon>
        <taxon>Chlorella clade</taxon>
        <taxon>Chlorella</taxon>
    </lineage>
</organism>
<reference evidence="1 2" key="1">
    <citation type="journal article" date="2018" name="Plant J.">
        <title>Genome sequences of Chlorella sorokiniana UTEX 1602 and Micractinium conductrix SAG 241.80: implications to maltose excretion by a green alga.</title>
        <authorList>
            <person name="Arriola M.B."/>
            <person name="Velmurugan N."/>
            <person name="Zhang Y."/>
            <person name="Plunkett M.H."/>
            <person name="Hondzo H."/>
            <person name="Barney B.M."/>
        </authorList>
    </citation>
    <scope>NUCLEOTIDE SEQUENCE [LARGE SCALE GENOMIC DNA]</scope>
    <source>
        <strain evidence="2">UTEX 1602</strain>
    </source>
</reference>
<gene>
    <name evidence="1" type="ORF">C2E21_7651</name>
</gene>